<dbReference type="InterPro" id="IPR051781">
    <property type="entry name" value="Metallo-dep_Hydrolase"/>
</dbReference>
<sequence length="669" mass="70447">MALPCLADTPASTDALATPPANAQRFSILSTAGKHGTSARWTTADGKRMGRDSLLLRGMVTEVDSSATLGSDGMLQHVVVRGHTPNGDAGETFSVKDGTATWKSPVDAGSAPYGSPAEYVAFGGPVDLNADLVEKLLTMPDKTLTLLPGGKAHAERLTTATVGDGAKKQVVTAYAVSGLSTTPVPIWVDAKGHFFGFIYGLAWLPEGYESALPMLDKIQTEALAQHAKAIIPKLEKTPAGPVAFTHVRAFVDGTRFADDQTVVVDKGMITDVGDAASVKVPAGAQLIDGTGKTLVPGLWDSHQHVPDDAAGPLLLSLGITSVRDPGNDNKQTLSRAQRRAKGELLGPHVYPSVLIDGKGPNTAQVATVATSQEEALKLVDKAKADGFDAIKIYGTFNPDWVKATAAEAHKQGLHVHGHLPAGMRPKQAIDDGYDEITHIYFVMMQAMPDDVVKASNGMGRFEGPGRYARNVDLDKEPMKSLIATMAQRHITSDPTLVVAESLYVPENGDLSPSYAPFVGTLPPAVERGFRQGGFTVPKDLTRADYRASFAKLQALVGALHKAGVPIVAGTDGTGMELVRELELYVQAGFSNAEALASATIATAHLVGADARTGSIQTGKAADLVLVDGNPAVNIGDLRHTEVVMMDGKLMDANALRAEGGISKRPAWEE</sequence>
<dbReference type="PATRIC" id="fig|1217721.7.peg.195"/>
<reference evidence="2 3" key="1">
    <citation type="submission" date="2014-07" db="EMBL/GenBank/DDBJ databases">
        <title>Complete Genome Sequence of Dyella japonica Strain A8 Isolated from Malaysian Tropical Soil.</title>
        <authorList>
            <person name="Hui R.K.H."/>
            <person name="Chen J.-W."/>
            <person name="Chan K.-G."/>
            <person name="Leung F.C.C."/>
        </authorList>
    </citation>
    <scope>NUCLEOTIDE SEQUENCE [LARGE SCALE GENOMIC DNA]</scope>
    <source>
        <strain evidence="2 3">A8</strain>
    </source>
</reference>
<keyword evidence="3" id="KW-1185">Reference proteome</keyword>
<feature type="domain" description="Amidohydrolase-related" evidence="1">
    <location>
        <begin position="315"/>
        <end position="648"/>
    </location>
</feature>
<dbReference type="PANTHER" id="PTHR43135:SF3">
    <property type="entry name" value="ALPHA-D-RIBOSE 1-METHYLPHOSPHONATE 5-TRIPHOSPHATE DIPHOSPHATASE"/>
    <property type="match status" value="1"/>
</dbReference>
<name>A0A075JVH3_9GAMM</name>
<dbReference type="InterPro" id="IPR006680">
    <property type="entry name" value="Amidohydro-rel"/>
</dbReference>
<dbReference type="STRING" id="1217721.HY57_00930"/>
<dbReference type="KEGG" id="dja:HY57_00930"/>
<dbReference type="Gene3D" id="2.30.40.10">
    <property type="entry name" value="Urease, subunit C, domain 1"/>
    <property type="match status" value="2"/>
</dbReference>
<dbReference type="Gene3D" id="3.30.110.90">
    <property type="entry name" value="Amidohydrolase"/>
    <property type="match status" value="2"/>
</dbReference>
<organism evidence="2 3">
    <name type="scientific">Dyella japonica A8</name>
    <dbReference type="NCBI Taxonomy" id="1217721"/>
    <lineage>
        <taxon>Bacteria</taxon>
        <taxon>Pseudomonadati</taxon>
        <taxon>Pseudomonadota</taxon>
        <taxon>Gammaproteobacteria</taxon>
        <taxon>Lysobacterales</taxon>
        <taxon>Rhodanobacteraceae</taxon>
        <taxon>Dyella</taxon>
    </lineage>
</organism>
<dbReference type="GO" id="GO:0016810">
    <property type="term" value="F:hydrolase activity, acting on carbon-nitrogen (but not peptide) bonds"/>
    <property type="evidence" value="ECO:0007669"/>
    <property type="project" value="InterPro"/>
</dbReference>
<dbReference type="PANTHER" id="PTHR43135">
    <property type="entry name" value="ALPHA-D-RIBOSE 1-METHYLPHOSPHONATE 5-TRIPHOSPHATE DIPHOSPHATASE"/>
    <property type="match status" value="1"/>
</dbReference>
<dbReference type="EMBL" id="CP008884">
    <property type="protein sequence ID" value="AIF45929.1"/>
    <property type="molecule type" value="Genomic_DNA"/>
</dbReference>
<evidence type="ECO:0000313" key="2">
    <source>
        <dbReference type="EMBL" id="AIF45929.1"/>
    </source>
</evidence>
<dbReference type="Proteomes" id="UP000027987">
    <property type="component" value="Chromosome"/>
</dbReference>
<protein>
    <recommendedName>
        <fullName evidence="1">Amidohydrolase-related domain-containing protein</fullName>
    </recommendedName>
</protein>
<dbReference type="Gene3D" id="1.20.58.520">
    <property type="entry name" value="Amidohydrolase"/>
    <property type="match status" value="1"/>
</dbReference>
<gene>
    <name evidence="2" type="ORF">HY57_00930</name>
</gene>
<proteinExistence type="predicted"/>
<accession>A0A075JVH3</accession>
<dbReference type="Pfam" id="PF01979">
    <property type="entry name" value="Amidohydro_1"/>
    <property type="match status" value="1"/>
</dbReference>
<dbReference type="SUPFAM" id="SSF51338">
    <property type="entry name" value="Composite domain of metallo-dependent hydrolases"/>
    <property type="match status" value="1"/>
</dbReference>
<evidence type="ECO:0000259" key="1">
    <source>
        <dbReference type="Pfam" id="PF01979"/>
    </source>
</evidence>
<evidence type="ECO:0000313" key="3">
    <source>
        <dbReference type="Proteomes" id="UP000027987"/>
    </source>
</evidence>
<dbReference type="HOGENOM" id="CLU_018437_0_0_6"/>
<dbReference type="InterPro" id="IPR011059">
    <property type="entry name" value="Metal-dep_hydrolase_composite"/>
</dbReference>
<dbReference type="InterPro" id="IPR032466">
    <property type="entry name" value="Metal_Hydrolase"/>
</dbReference>
<dbReference type="AlphaFoldDB" id="A0A075JVH3"/>
<dbReference type="SUPFAM" id="SSF51556">
    <property type="entry name" value="Metallo-dependent hydrolases"/>
    <property type="match status" value="1"/>
</dbReference>
<dbReference type="Gene3D" id="3.40.50.10910">
    <property type="entry name" value="Amidohydrolase"/>
    <property type="match status" value="1"/>
</dbReference>